<gene>
    <name evidence="2" type="ORF">AVDCRST_MAG05-3402</name>
</gene>
<evidence type="ECO:0000256" key="1">
    <source>
        <dbReference type="SAM" id="MobiDB-lite"/>
    </source>
</evidence>
<name>A0A6J4T9L8_9ACTN</name>
<proteinExistence type="predicted"/>
<sequence length="136" mass="15055">MLACARDPARGGGIPRDGYPLPRELARHAPKERFAPDELRGACLAAGEGLGAEDAREARFRPAAEMVELWRGLDLPAWVAPYALRDARLGYLKGYEMALVSEGFSREEAICAARARWGGQWERRLEAARSRRFGAT</sequence>
<feature type="region of interest" description="Disordered" evidence="1">
    <location>
        <begin position="1"/>
        <end position="22"/>
    </location>
</feature>
<dbReference type="AlphaFoldDB" id="A0A6J4T9L8"/>
<dbReference type="EMBL" id="CADCVM010000378">
    <property type="protein sequence ID" value="CAA9517418.1"/>
    <property type="molecule type" value="Genomic_DNA"/>
</dbReference>
<accession>A0A6J4T9L8</accession>
<reference evidence="2" key="1">
    <citation type="submission" date="2020-02" db="EMBL/GenBank/DDBJ databases">
        <authorList>
            <person name="Meier V. D."/>
        </authorList>
    </citation>
    <scope>NUCLEOTIDE SEQUENCE</scope>
    <source>
        <strain evidence="2">AVDCRST_MAG05</strain>
    </source>
</reference>
<protein>
    <submittedName>
        <fullName evidence="2">Uncharacterized protein</fullName>
    </submittedName>
</protein>
<evidence type="ECO:0000313" key="2">
    <source>
        <dbReference type="EMBL" id="CAA9517418.1"/>
    </source>
</evidence>
<organism evidence="2">
    <name type="scientific">uncultured Rubrobacteraceae bacterium</name>
    <dbReference type="NCBI Taxonomy" id="349277"/>
    <lineage>
        <taxon>Bacteria</taxon>
        <taxon>Bacillati</taxon>
        <taxon>Actinomycetota</taxon>
        <taxon>Rubrobacteria</taxon>
        <taxon>Rubrobacterales</taxon>
        <taxon>Rubrobacteraceae</taxon>
        <taxon>environmental samples</taxon>
    </lineage>
</organism>